<comment type="caution">
    <text evidence="10">The sequence shown here is derived from an EMBL/GenBank/DDBJ whole genome shotgun (WGS) entry which is preliminary data.</text>
</comment>
<dbReference type="GO" id="GO:0005886">
    <property type="term" value="C:plasma membrane"/>
    <property type="evidence" value="ECO:0007669"/>
    <property type="project" value="UniProtKB-SubCell"/>
</dbReference>
<dbReference type="GO" id="GO:0016620">
    <property type="term" value="F:oxidoreductase activity, acting on the aldehyde or oxo group of donors, NAD or NADP as acceptor"/>
    <property type="evidence" value="ECO:0007669"/>
    <property type="project" value="InterPro"/>
</dbReference>
<feature type="transmembrane region" description="Helical" evidence="8">
    <location>
        <begin position="454"/>
        <end position="474"/>
    </location>
</feature>
<keyword evidence="6" id="KW-0175">Coiled coil</keyword>
<keyword evidence="5 8" id="KW-0472">Membrane</keyword>
<protein>
    <recommendedName>
        <fullName evidence="9">WLM domain-containing protein</fullName>
    </recommendedName>
</protein>
<dbReference type="InterPro" id="IPR015414">
    <property type="entry name" value="TMEM64"/>
</dbReference>
<evidence type="ECO:0000256" key="1">
    <source>
        <dbReference type="ARBA" id="ARBA00004651"/>
    </source>
</evidence>
<evidence type="ECO:0000256" key="6">
    <source>
        <dbReference type="SAM" id="Coils"/>
    </source>
</evidence>
<feature type="transmembrane region" description="Helical" evidence="8">
    <location>
        <begin position="515"/>
        <end position="536"/>
    </location>
</feature>
<dbReference type="AlphaFoldDB" id="A0AAD5Q6E4"/>
<dbReference type="Gene3D" id="3.30.360.10">
    <property type="entry name" value="Dihydrodipicolinate Reductase, domain 2"/>
    <property type="match status" value="1"/>
</dbReference>
<evidence type="ECO:0000259" key="9">
    <source>
        <dbReference type="PROSITE" id="PS51397"/>
    </source>
</evidence>
<feature type="transmembrane region" description="Helical" evidence="8">
    <location>
        <begin position="788"/>
        <end position="807"/>
    </location>
</feature>
<feature type="transmembrane region" description="Helical" evidence="8">
    <location>
        <begin position="827"/>
        <end position="852"/>
    </location>
</feature>
<evidence type="ECO:0000256" key="8">
    <source>
        <dbReference type="SAM" id="Phobius"/>
    </source>
</evidence>
<dbReference type="InterPro" id="IPR045325">
    <property type="entry name" value="TMEM70/TMEM186/TMEM223"/>
</dbReference>
<feature type="transmembrane region" description="Helical" evidence="8">
    <location>
        <begin position="298"/>
        <end position="320"/>
    </location>
</feature>
<name>A0AAD5Q6E4_PYTIN</name>
<dbReference type="InterPro" id="IPR032816">
    <property type="entry name" value="VTT_dom"/>
</dbReference>
<feature type="transmembrane region" description="Helical" evidence="8">
    <location>
        <begin position="326"/>
        <end position="352"/>
    </location>
</feature>
<dbReference type="PANTHER" id="PTHR12677">
    <property type="entry name" value="GOLGI APPARATUS MEMBRANE PROTEIN TVP38-RELATED"/>
    <property type="match status" value="1"/>
</dbReference>
<dbReference type="Pfam" id="PF09335">
    <property type="entry name" value="VTT_dom"/>
    <property type="match status" value="1"/>
</dbReference>
<dbReference type="PROSITE" id="PS51397">
    <property type="entry name" value="WLM"/>
    <property type="match status" value="1"/>
</dbReference>
<dbReference type="Pfam" id="PF08325">
    <property type="entry name" value="WLM"/>
    <property type="match status" value="1"/>
</dbReference>
<sequence>MELVTVRFRGKTADVEIPNGANTTWGDLQGLLSEALGVPRGALRVFYNKRRVEPSTASSVTIAELGWDLAVSRHVSVMEGAIPSQIEEVQRTQQEVEEEMRIRYLPRCLAEMYPDGKVGVDPVCVLGLNQNKGQKILLRLRTDDLKGFRKFLSIKKVLYHELAHNVRSCSGAGASLASDRLVALTEPLQYWSALKARARHALLQWSQGQGLLKRRNSNVDVGHVELEDCVPLNSYDDEDMETLATENASAFEARKRRQALRRLALLIAAIIGLALVLSRLPIKTYLIETSQWIKHHTFLGTFAAVLLFWVAIPLCIPSTLGEAVAGYLFGVSHGVLVIVFGKSGGSLFAFLLGRHLGKEVIGGYLASRFPTFRALSDVLNSKSWKPLILFQLSSIPNIVKCYGLSVTDISATRFVISSAVAGFPHSVLWANIGSQANDIAAIMSGQSEMSREKVLLLTCSAVVTVFAMAFLVVYTKRELQELQKPPSAILWAYIGFQAKDIMTQPDKPESGAARWISVAIGLSFTLLAMACLFVYTRRELHAQLLKSKKNSNADLVVDTSATLDDGWAVVRPLPAAEAQHIAKRTSFVSTTKNIIPASTGTATAVGKVLPELNDKLTGMAFRVPTLDVSVVDLTCRLAKPASYEQSKAAIKKRTVLVMQRDFEGQLRDRELMIQRMQHEMDEMQRRVQALEHQNQLLRNALSSGDVYRAQVADQQLVIDGLQDQVKQLRLTNYRLQLPATDDTSKKATAAAEEEPLTNKKLWDRVLADQPQQDERKNSDLLYENPRKGYFGILSAGSLAHIAFWSWLKGYEESLVEMFPVAPEPSSFAFITNDLGSTLGFGSSIMLAFLIGFHARRAVARISVVGGGDKLRITTHKFFGDLGEPFDVPVSHVSANPNTKKNIILKVGKDRGFYLVDVNGQFYNRKKLESMITFRTDFTEHEKLMDAKEKAKVIEVRTDLPRTELKTATGETPTLPKRMPVHKSKVKGNLLGRKPTGPKKPKTRK</sequence>
<comment type="subcellular location">
    <subcellularLocation>
        <location evidence="1">Cell membrane</location>
        <topology evidence="1">Multi-pass membrane protein</topology>
    </subcellularLocation>
</comment>
<feature type="domain" description="WLM" evidence="9">
    <location>
        <begin position="50"/>
        <end position="256"/>
    </location>
</feature>
<dbReference type="InterPro" id="IPR013536">
    <property type="entry name" value="WLM_dom"/>
</dbReference>
<accession>A0AAD5Q6E4</accession>
<proteinExistence type="predicted"/>
<evidence type="ECO:0000313" key="11">
    <source>
        <dbReference type="Proteomes" id="UP001209570"/>
    </source>
</evidence>
<keyword evidence="11" id="KW-1185">Reference proteome</keyword>
<feature type="region of interest" description="Disordered" evidence="7">
    <location>
        <begin position="964"/>
        <end position="1004"/>
    </location>
</feature>
<dbReference type="EMBL" id="JAKCXM010000300">
    <property type="protein sequence ID" value="KAJ0396321.1"/>
    <property type="molecule type" value="Genomic_DNA"/>
</dbReference>
<dbReference type="Proteomes" id="UP001209570">
    <property type="component" value="Unassembled WGS sequence"/>
</dbReference>
<dbReference type="InterPro" id="IPR020829">
    <property type="entry name" value="GlycerAld_3-P_DH_cat"/>
</dbReference>
<reference evidence="10" key="1">
    <citation type="submission" date="2021-12" db="EMBL/GenBank/DDBJ databases">
        <title>Prjna785345.</title>
        <authorList>
            <person name="Rujirawat T."/>
            <person name="Krajaejun T."/>
        </authorList>
    </citation>
    <scope>NUCLEOTIDE SEQUENCE</scope>
    <source>
        <strain evidence="10">Pi057C3</strain>
    </source>
</reference>
<feature type="compositionally biased region" description="Basic residues" evidence="7">
    <location>
        <begin position="995"/>
        <end position="1004"/>
    </location>
</feature>
<keyword evidence="2" id="KW-1003">Cell membrane</keyword>
<dbReference type="Pfam" id="PF06979">
    <property type="entry name" value="TMEM70"/>
    <property type="match status" value="1"/>
</dbReference>
<keyword evidence="4 8" id="KW-1133">Transmembrane helix</keyword>
<dbReference type="PANTHER" id="PTHR12677:SF59">
    <property type="entry name" value="GOLGI APPARATUS MEMBRANE PROTEIN TVP38-RELATED"/>
    <property type="match status" value="1"/>
</dbReference>
<organism evidence="10 11">
    <name type="scientific">Pythium insidiosum</name>
    <name type="common">Pythiosis disease agent</name>
    <dbReference type="NCBI Taxonomy" id="114742"/>
    <lineage>
        <taxon>Eukaryota</taxon>
        <taxon>Sar</taxon>
        <taxon>Stramenopiles</taxon>
        <taxon>Oomycota</taxon>
        <taxon>Peronosporomycetes</taxon>
        <taxon>Pythiales</taxon>
        <taxon>Pythiaceae</taxon>
        <taxon>Pythium</taxon>
    </lineage>
</organism>
<feature type="coiled-coil region" evidence="6">
    <location>
        <begin position="666"/>
        <end position="700"/>
    </location>
</feature>
<dbReference type="SUPFAM" id="SSF55347">
    <property type="entry name" value="Glyceraldehyde-3-phosphate dehydrogenase-like, C-terminal domain"/>
    <property type="match status" value="1"/>
</dbReference>
<dbReference type="Pfam" id="PF02800">
    <property type="entry name" value="Gp_dh_C"/>
    <property type="match status" value="1"/>
</dbReference>
<evidence type="ECO:0000313" key="10">
    <source>
        <dbReference type="EMBL" id="KAJ0396321.1"/>
    </source>
</evidence>
<evidence type="ECO:0000256" key="5">
    <source>
        <dbReference type="ARBA" id="ARBA00023136"/>
    </source>
</evidence>
<evidence type="ECO:0000256" key="3">
    <source>
        <dbReference type="ARBA" id="ARBA00022692"/>
    </source>
</evidence>
<gene>
    <name evidence="10" type="ORF">P43SY_006632</name>
</gene>
<feature type="transmembrane region" description="Helical" evidence="8">
    <location>
        <begin position="259"/>
        <end position="277"/>
    </location>
</feature>
<evidence type="ECO:0000256" key="4">
    <source>
        <dbReference type="ARBA" id="ARBA00022989"/>
    </source>
</evidence>
<evidence type="ECO:0000256" key="2">
    <source>
        <dbReference type="ARBA" id="ARBA00022475"/>
    </source>
</evidence>
<evidence type="ECO:0000256" key="7">
    <source>
        <dbReference type="SAM" id="MobiDB-lite"/>
    </source>
</evidence>
<keyword evidence="3 8" id="KW-0812">Transmembrane</keyword>